<comment type="caution">
    <text evidence="1">The sequence shown here is derived from an EMBL/GenBank/DDBJ whole genome shotgun (WGS) entry which is preliminary data.</text>
</comment>
<dbReference type="Proteomes" id="UP000825729">
    <property type="component" value="Unassembled WGS sequence"/>
</dbReference>
<organism evidence="1 2">
    <name type="scientific">Aristolochia fimbriata</name>
    <name type="common">White veined hardy Dutchman's pipe vine</name>
    <dbReference type="NCBI Taxonomy" id="158543"/>
    <lineage>
        <taxon>Eukaryota</taxon>
        <taxon>Viridiplantae</taxon>
        <taxon>Streptophyta</taxon>
        <taxon>Embryophyta</taxon>
        <taxon>Tracheophyta</taxon>
        <taxon>Spermatophyta</taxon>
        <taxon>Magnoliopsida</taxon>
        <taxon>Magnoliidae</taxon>
        <taxon>Piperales</taxon>
        <taxon>Aristolochiaceae</taxon>
        <taxon>Aristolochia</taxon>
    </lineage>
</organism>
<accession>A0AAV7ES32</accession>
<proteinExistence type="predicted"/>
<dbReference type="EMBL" id="JAINDJ010000004">
    <property type="protein sequence ID" value="KAG9450447.1"/>
    <property type="molecule type" value="Genomic_DNA"/>
</dbReference>
<dbReference type="AlphaFoldDB" id="A0AAV7ES32"/>
<gene>
    <name evidence="1" type="ORF">H6P81_010412</name>
</gene>
<evidence type="ECO:0000313" key="2">
    <source>
        <dbReference type="Proteomes" id="UP000825729"/>
    </source>
</evidence>
<protein>
    <submittedName>
        <fullName evidence="1">Uncharacterized protein</fullName>
    </submittedName>
</protein>
<evidence type="ECO:0000313" key="1">
    <source>
        <dbReference type="EMBL" id="KAG9450447.1"/>
    </source>
</evidence>
<keyword evidence="2" id="KW-1185">Reference proteome</keyword>
<name>A0AAV7ES32_ARIFI</name>
<reference evidence="1 2" key="1">
    <citation type="submission" date="2021-07" db="EMBL/GenBank/DDBJ databases">
        <title>The Aristolochia fimbriata genome: insights into angiosperm evolution, floral development and chemical biosynthesis.</title>
        <authorList>
            <person name="Jiao Y."/>
        </authorList>
    </citation>
    <scope>NUCLEOTIDE SEQUENCE [LARGE SCALE GENOMIC DNA]</scope>
    <source>
        <strain evidence="1">IBCAS-2021</strain>
        <tissue evidence="1">Leaf</tissue>
    </source>
</reference>
<sequence>MKGVLVLRRRDCPSRKLSITRPSDSPGPRTWALINVLGVVKCFQGEVIMSQGVDKLGVECGILRQPWESPMMAFLFNEHGFQPLHSFLLEDEIITIIDEDGVESSVFDVSNHEAEAVLTMLDQSEADVYLFSQRKAGVQGILSSLNSSIRREKVW</sequence>